<dbReference type="InterPro" id="IPR029069">
    <property type="entry name" value="HotDog_dom_sf"/>
</dbReference>
<protein>
    <recommendedName>
        <fullName evidence="7">Acyl-CoA thioesterase</fullName>
    </recommendedName>
</protein>
<dbReference type="GO" id="GO:0006637">
    <property type="term" value="P:acyl-CoA metabolic process"/>
    <property type="evidence" value="ECO:0007669"/>
    <property type="project" value="InterPro"/>
</dbReference>
<dbReference type="Gene3D" id="2.40.160.210">
    <property type="entry name" value="Acyl-CoA thioesterase, double hotdog domain"/>
    <property type="match status" value="1"/>
</dbReference>
<evidence type="ECO:0000313" key="6">
    <source>
        <dbReference type="Proteomes" id="UP001140453"/>
    </source>
</evidence>
<dbReference type="PANTHER" id="PTHR11066:SF35">
    <property type="entry name" value="ACYL-COA THIOESTERASE II"/>
    <property type="match status" value="1"/>
</dbReference>
<dbReference type="Pfam" id="PF20789">
    <property type="entry name" value="4HBT_3C"/>
    <property type="match status" value="1"/>
</dbReference>
<dbReference type="InterPro" id="IPR049450">
    <property type="entry name" value="ACOT8-like_C"/>
</dbReference>
<reference evidence="5" key="1">
    <citation type="submission" date="2022-10" db="EMBL/GenBank/DDBJ databases">
        <title>Tapping the CABI collections for fungal endophytes: first genome assemblies for Collariella, Neodidymelliopsis, Ascochyta clinopodiicola, Didymella pomorum, Didymosphaeria variabile, Neocosmospora piperis and Neocucurbitaria cava.</title>
        <authorList>
            <person name="Hill R."/>
        </authorList>
    </citation>
    <scope>NUCLEOTIDE SEQUENCE</scope>
    <source>
        <strain evidence="5">IMI 355082</strain>
    </source>
</reference>
<dbReference type="InterPro" id="IPR003703">
    <property type="entry name" value="Acyl_CoA_thio"/>
</dbReference>
<evidence type="ECO:0000256" key="1">
    <source>
        <dbReference type="ARBA" id="ARBA00006538"/>
    </source>
</evidence>
<gene>
    <name evidence="5" type="ORF">N0V93_008876</name>
</gene>
<dbReference type="PANTHER" id="PTHR11066">
    <property type="entry name" value="ACYL-COA THIOESTERASE"/>
    <property type="match status" value="1"/>
</dbReference>
<feature type="domain" description="Acyl-CoA thioesterase-like N-terminal HotDog" evidence="3">
    <location>
        <begin position="28"/>
        <end position="115"/>
    </location>
</feature>
<dbReference type="CDD" id="cd03444">
    <property type="entry name" value="Thioesterase_II_repeat1"/>
    <property type="match status" value="1"/>
</dbReference>
<accession>A0A9W8YLP7</accession>
<comment type="similarity">
    <text evidence="1">Belongs to the C/M/P thioester hydrolase family.</text>
</comment>
<dbReference type="SUPFAM" id="SSF54637">
    <property type="entry name" value="Thioesterase/thiol ester dehydrase-isomerase"/>
    <property type="match status" value="2"/>
</dbReference>
<dbReference type="GO" id="GO:0005782">
    <property type="term" value="C:peroxisomal matrix"/>
    <property type="evidence" value="ECO:0007669"/>
    <property type="project" value="UniProtKB-SubCell"/>
</dbReference>
<keyword evidence="2" id="KW-0378">Hydrolase</keyword>
<name>A0A9W8YLP7_9PEZI</name>
<dbReference type="EMBL" id="JAPEVB010000006">
    <property type="protein sequence ID" value="KAJ4385985.1"/>
    <property type="molecule type" value="Genomic_DNA"/>
</dbReference>
<dbReference type="InterPro" id="IPR049449">
    <property type="entry name" value="TesB_ACOT8-like_N"/>
</dbReference>
<dbReference type="AlphaFoldDB" id="A0A9W8YLP7"/>
<evidence type="ECO:0000256" key="2">
    <source>
        <dbReference type="ARBA" id="ARBA00022801"/>
    </source>
</evidence>
<dbReference type="OrthoDB" id="68328at2759"/>
<comment type="caution">
    <text evidence="5">The sequence shown here is derived from an EMBL/GenBank/DDBJ whole genome shotgun (WGS) entry which is preliminary data.</text>
</comment>
<sequence>MAPVFTDQLAVERIGPGEYISKMCPGAYGNAGGIAFGGCTTAIAGSAAYAEVPQNYFLYSFVGHFLGPATTTAKLYCTVHVVRNTKTFATRRVVVKQRQPDGKIRSCLEVLADFHVKEPALLTYSSPPTLKYKAPEESPTLKDLVDKAIVDGIVKEDPIAKFAPMFYEAEEFWEMKTCTEGMSGQNLVGMLANVLPTDQDRLPVTDRVSSDWIRLRTSLTSDSEKAAALLFLLDGGVPFVALAHNHLWYSDSGPCNTLEFALRLFEPVVDINQWHVRERKTIVAGHGRSYNEARLFNREGILTASMTQQCILRPKPILNKGKPSL</sequence>
<evidence type="ECO:0000313" key="5">
    <source>
        <dbReference type="EMBL" id="KAJ4385985.1"/>
    </source>
</evidence>
<dbReference type="CDD" id="cd03445">
    <property type="entry name" value="Thioesterase_II_repeat2"/>
    <property type="match status" value="1"/>
</dbReference>
<evidence type="ECO:0008006" key="7">
    <source>
        <dbReference type="Google" id="ProtNLM"/>
    </source>
</evidence>
<dbReference type="GO" id="GO:0047617">
    <property type="term" value="F:fatty acyl-CoA hydrolase activity"/>
    <property type="evidence" value="ECO:0007669"/>
    <property type="project" value="InterPro"/>
</dbReference>
<evidence type="ECO:0000259" key="3">
    <source>
        <dbReference type="Pfam" id="PF13622"/>
    </source>
</evidence>
<dbReference type="Pfam" id="PF13622">
    <property type="entry name" value="4HBT_3"/>
    <property type="match status" value="1"/>
</dbReference>
<dbReference type="InterPro" id="IPR042171">
    <property type="entry name" value="Acyl-CoA_hotdog"/>
</dbReference>
<dbReference type="Proteomes" id="UP001140453">
    <property type="component" value="Unassembled WGS sequence"/>
</dbReference>
<organism evidence="5 6">
    <name type="scientific">Gnomoniopsis smithogilvyi</name>
    <dbReference type="NCBI Taxonomy" id="1191159"/>
    <lineage>
        <taxon>Eukaryota</taxon>
        <taxon>Fungi</taxon>
        <taxon>Dikarya</taxon>
        <taxon>Ascomycota</taxon>
        <taxon>Pezizomycotina</taxon>
        <taxon>Sordariomycetes</taxon>
        <taxon>Sordariomycetidae</taxon>
        <taxon>Diaporthales</taxon>
        <taxon>Gnomoniaceae</taxon>
        <taxon>Gnomoniopsis</taxon>
    </lineage>
</organism>
<dbReference type="GO" id="GO:0009062">
    <property type="term" value="P:fatty acid catabolic process"/>
    <property type="evidence" value="ECO:0007669"/>
    <property type="project" value="TreeGrafter"/>
</dbReference>
<keyword evidence="6" id="KW-1185">Reference proteome</keyword>
<evidence type="ECO:0000259" key="4">
    <source>
        <dbReference type="Pfam" id="PF20789"/>
    </source>
</evidence>
<proteinExistence type="inferred from homology"/>
<feature type="domain" description="Acyl-CoA thioesterase-like C-terminal" evidence="4">
    <location>
        <begin position="189"/>
        <end position="311"/>
    </location>
</feature>